<dbReference type="Pfam" id="PF00884">
    <property type="entry name" value="Sulfatase"/>
    <property type="match status" value="1"/>
</dbReference>
<proteinExistence type="inferred from homology"/>
<reference evidence="7" key="1">
    <citation type="submission" date="2022-10" db="EMBL/GenBank/DDBJ databases">
        <title>Hoeflea sp. J2-29, isolated from marine algae.</title>
        <authorList>
            <person name="Kristyanto S."/>
            <person name="Kim J.M."/>
            <person name="Jeon C.O."/>
        </authorList>
    </citation>
    <scope>NUCLEOTIDE SEQUENCE</scope>
    <source>
        <strain evidence="7">J2-29</strain>
    </source>
</reference>
<name>A0ABT3YJ84_9HYPH</name>
<dbReference type="SUPFAM" id="SSF53649">
    <property type="entry name" value="Alkaline phosphatase-like"/>
    <property type="match status" value="1"/>
</dbReference>
<dbReference type="InterPro" id="IPR017850">
    <property type="entry name" value="Alkaline_phosphatase_core_sf"/>
</dbReference>
<comment type="similarity">
    <text evidence="1">Belongs to the sulfatase family.</text>
</comment>
<dbReference type="Gene3D" id="3.30.1120.10">
    <property type="match status" value="1"/>
</dbReference>
<dbReference type="PROSITE" id="PS00523">
    <property type="entry name" value="SULFATASE_1"/>
    <property type="match status" value="1"/>
</dbReference>
<dbReference type="PROSITE" id="PS00149">
    <property type="entry name" value="SULFATASE_2"/>
    <property type="match status" value="1"/>
</dbReference>
<feature type="chain" id="PRO_5046468394" evidence="5">
    <location>
        <begin position="35"/>
        <end position="446"/>
    </location>
</feature>
<keyword evidence="2" id="KW-0479">Metal-binding</keyword>
<evidence type="ECO:0000259" key="6">
    <source>
        <dbReference type="Pfam" id="PF00884"/>
    </source>
</evidence>
<evidence type="ECO:0000313" key="8">
    <source>
        <dbReference type="Proteomes" id="UP001081283"/>
    </source>
</evidence>
<keyword evidence="3" id="KW-0378">Hydrolase</keyword>
<sequence>MTRSRGKPQRMRLLAGLAAVAIIAAAFSTGPAAAQTASKKPNILLIIADDMGLDASRCYQVGEDQAPMPVVEELCRQGMVFDAAYAAPTCSPTRATMITGRYGFRTGVGAAITPQGGTGLSPDETSLFDVLGGNGYASAVIGKWHLAGAADGLDHPARLGVTDYYGTYKGAVKDYFHWDGVENGAAIEVDGYTTTDFTDRAINWVAAQQSPWFLWLAYNAPHAPFHLPPAELHSAGTLADDADEIRRNPLPYYNAMLEAMDTEIGRLLASMPEDVRANTMVMFIGDNGTPGKVAGSFYGARGAKGSIFEGGTHVPLIIQGPGIAAGRSDALVNSTDLFATIAAKTGIHPQTPDAVDLAPVLGGAPGTRSHVYVEHFSDVPPTGPDVYGWAIRDTRYKLVAMDDAQQMLFDLDADPLEQSDLLSGEVSSEARQAAAQLQATFEKLRQ</sequence>
<keyword evidence="5" id="KW-0732">Signal</keyword>
<dbReference type="Proteomes" id="UP001081283">
    <property type="component" value="Unassembled WGS sequence"/>
</dbReference>
<evidence type="ECO:0000313" key="7">
    <source>
        <dbReference type="EMBL" id="MCY0095966.1"/>
    </source>
</evidence>
<organism evidence="7 8">
    <name type="scientific">Hoeflea ulvae</name>
    <dbReference type="NCBI Taxonomy" id="2983764"/>
    <lineage>
        <taxon>Bacteria</taxon>
        <taxon>Pseudomonadati</taxon>
        <taxon>Pseudomonadota</taxon>
        <taxon>Alphaproteobacteria</taxon>
        <taxon>Hyphomicrobiales</taxon>
        <taxon>Rhizobiaceae</taxon>
        <taxon>Hoeflea</taxon>
    </lineage>
</organism>
<keyword evidence="4" id="KW-0106">Calcium</keyword>
<keyword evidence="8" id="KW-1185">Reference proteome</keyword>
<feature type="signal peptide" evidence="5">
    <location>
        <begin position="1"/>
        <end position="34"/>
    </location>
</feature>
<dbReference type="EMBL" id="JAOVZQ010000001">
    <property type="protein sequence ID" value="MCY0095966.1"/>
    <property type="molecule type" value="Genomic_DNA"/>
</dbReference>
<evidence type="ECO:0000256" key="2">
    <source>
        <dbReference type="ARBA" id="ARBA00022723"/>
    </source>
</evidence>
<protein>
    <submittedName>
        <fullName evidence="7">Sulfatase-like hydrolase/transferase</fullName>
    </submittedName>
</protein>
<evidence type="ECO:0000256" key="1">
    <source>
        <dbReference type="ARBA" id="ARBA00008779"/>
    </source>
</evidence>
<dbReference type="InterPro" id="IPR024607">
    <property type="entry name" value="Sulfatase_CS"/>
</dbReference>
<evidence type="ECO:0000256" key="5">
    <source>
        <dbReference type="SAM" id="SignalP"/>
    </source>
</evidence>
<evidence type="ECO:0000256" key="3">
    <source>
        <dbReference type="ARBA" id="ARBA00022801"/>
    </source>
</evidence>
<dbReference type="InterPro" id="IPR000917">
    <property type="entry name" value="Sulfatase_N"/>
</dbReference>
<gene>
    <name evidence="7" type="ORF">OEG82_18370</name>
</gene>
<evidence type="ECO:0000256" key="4">
    <source>
        <dbReference type="ARBA" id="ARBA00022837"/>
    </source>
</evidence>
<dbReference type="PANTHER" id="PTHR42693">
    <property type="entry name" value="ARYLSULFATASE FAMILY MEMBER"/>
    <property type="match status" value="1"/>
</dbReference>
<dbReference type="RefSeq" id="WP_267613824.1">
    <property type="nucleotide sequence ID" value="NZ_JAOVZQ010000001.1"/>
</dbReference>
<dbReference type="PANTHER" id="PTHR42693:SF53">
    <property type="entry name" value="ENDO-4-O-SULFATASE"/>
    <property type="match status" value="1"/>
</dbReference>
<dbReference type="InterPro" id="IPR050738">
    <property type="entry name" value="Sulfatase"/>
</dbReference>
<feature type="domain" description="Sulfatase N-terminal" evidence="6">
    <location>
        <begin position="41"/>
        <end position="347"/>
    </location>
</feature>
<dbReference type="Gene3D" id="3.40.720.10">
    <property type="entry name" value="Alkaline Phosphatase, subunit A"/>
    <property type="match status" value="1"/>
</dbReference>
<comment type="caution">
    <text evidence="7">The sequence shown here is derived from an EMBL/GenBank/DDBJ whole genome shotgun (WGS) entry which is preliminary data.</text>
</comment>
<accession>A0ABT3YJ84</accession>